<evidence type="ECO:0000256" key="1">
    <source>
        <dbReference type="ARBA" id="ARBA00023015"/>
    </source>
</evidence>
<name>A0ABW6PRI0_9NOCA</name>
<organism evidence="5 6">
    <name type="scientific">Nocardia thailandica</name>
    <dbReference type="NCBI Taxonomy" id="257275"/>
    <lineage>
        <taxon>Bacteria</taxon>
        <taxon>Bacillati</taxon>
        <taxon>Actinomycetota</taxon>
        <taxon>Actinomycetes</taxon>
        <taxon>Mycobacteriales</taxon>
        <taxon>Nocardiaceae</taxon>
        <taxon>Nocardia</taxon>
    </lineage>
</organism>
<feature type="domain" description="HTH gntR-type" evidence="4">
    <location>
        <begin position="18"/>
        <end position="85"/>
    </location>
</feature>
<dbReference type="InterPro" id="IPR036388">
    <property type="entry name" value="WH-like_DNA-bd_sf"/>
</dbReference>
<evidence type="ECO:0000259" key="4">
    <source>
        <dbReference type="PROSITE" id="PS50949"/>
    </source>
</evidence>
<dbReference type="InterPro" id="IPR000524">
    <property type="entry name" value="Tscrpt_reg_HTH_GntR"/>
</dbReference>
<dbReference type="EMBL" id="JBIAMX010000011">
    <property type="protein sequence ID" value="MFF0544964.1"/>
    <property type="molecule type" value="Genomic_DNA"/>
</dbReference>
<dbReference type="PANTHER" id="PTHR43537">
    <property type="entry name" value="TRANSCRIPTIONAL REGULATOR, GNTR FAMILY"/>
    <property type="match status" value="1"/>
</dbReference>
<dbReference type="SMART" id="SM00345">
    <property type="entry name" value="HTH_GNTR"/>
    <property type="match status" value="1"/>
</dbReference>
<reference evidence="5 6" key="1">
    <citation type="submission" date="2024-10" db="EMBL/GenBank/DDBJ databases">
        <title>The Natural Products Discovery Center: Release of the First 8490 Sequenced Strains for Exploring Actinobacteria Biosynthetic Diversity.</title>
        <authorList>
            <person name="Kalkreuter E."/>
            <person name="Kautsar S.A."/>
            <person name="Yang D."/>
            <person name="Bader C.D."/>
            <person name="Teijaro C.N."/>
            <person name="Fluegel L."/>
            <person name="Davis C.M."/>
            <person name="Simpson J.R."/>
            <person name="Lauterbach L."/>
            <person name="Steele A.D."/>
            <person name="Gui C."/>
            <person name="Meng S."/>
            <person name="Li G."/>
            <person name="Viehrig K."/>
            <person name="Ye F."/>
            <person name="Su P."/>
            <person name="Kiefer A.F."/>
            <person name="Nichols A."/>
            <person name="Cepeda A.J."/>
            <person name="Yan W."/>
            <person name="Fan B."/>
            <person name="Jiang Y."/>
            <person name="Adhikari A."/>
            <person name="Zheng C.-J."/>
            <person name="Schuster L."/>
            <person name="Cowan T.M."/>
            <person name="Smanski M.J."/>
            <person name="Chevrette M.G."/>
            <person name="De Carvalho L.P.S."/>
            <person name="Shen B."/>
        </authorList>
    </citation>
    <scope>NUCLEOTIDE SEQUENCE [LARGE SCALE GENOMIC DNA]</scope>
    <source>
        <strain evidence="5 6">NPDC004045</strain>
    </source>
</reference>
<dbReference type="SUPFAM" id="SSF48008">
    <property type="entry name" value="GntR ligand-binding domain-like"/>
    <property type="match status" value="1"/>
</dbReference>
<accession>A0ABW6PRI0</accession>
<dbReference type="Gene3D" id="1.10.10.10">
    <property type="entry name" value="Winged helix-like DNA-binding domain superfamily/Winged helix DNA-binding domain"/>
    <property type="match status" value="1"/>
</dbReference>
<dbReference type="InterPro" id="IPR008920">
    <property type="entry name" value="TF_FadR/GntR_C"/>
</dbReference>
<comment type="caution">
    <text evidence="5">The sequence shown here is derived from an EMBL/GenBank/DDBJ whole genome shotgun (WGS) entry which is preliminary data.</text>
</comment>
<proteinExistence type="predicted"/>
<keyword evidence="6" id="KW-1185">Reference proteome</keyword>
<dbReference type="InterPro" id="IPR011711">
    <property type="entry name" value="GntR_C"/>
</dbReference>
<evidence type="ECO:0000256" key="2">
    <source>
        <dbReference type="ARBA" id="ARBA00023125"/>
    </source>
</evidence>
<gene>
    <name evidence="5" type="ORF">ACFYTF_19215</name>
</gene>
<dbReference type="Pfam" id="PF00392">
    <property type="entry name" value="GntR"/>
    <property type="match status" value="1"/>
</dbReference>
<dbReference type="RefSeq" id="WP_043650725.1">
    <property type="nucleotide sequence ID" value="NZ_JBIAMX010000011.1"/>
</dbReference>
<dbReference type="SMART" id="SM00895">
    <property type="entry name" value="FCD"/>
    <property type="match status" value="1"/>
</dbReference>
<dbReference type="PROSITE" id="PS50949">
    <property type="entry name" value="HTH_GNTR"/>
    <property type="match status" value="1"/>
</dbReference>
<evidence type="ECO:0000256" key="3">
    <source>
        <dbReference type="ARBA" id="ARBA00023163"/>
    </source>
</evidence>
<dbReference type="SUPFAM" id="SSF46785">
    <property type="entry name" value="Winged helix' DNA-binding domain"/>
    <property type="match status" value="1"/>
</dbReference>
<evidence type="ECO:0000313" key="6">
    <source>
        <dbReference type="Proteomes" id="UP001601444"/>
    </source>
</evidence>
<dbReference type="Gene3D" id="1.20.120.530">
    <property type="entry name" value="GntR ligand-binding domain-like"/>
    <property type="match status" value="1"/>
</dbReference>
<dbReference type="Proteomes" id="UP001601444">
    <property type="component" value="Unassembled WGS sequence"/>
</dbReference>
<protein>
    <submittedName>
        <fullName evidence="5">GntR family transcriptional regulator</fullName>
    </submittedName>
</protein>
<dbReference type="Pfam" id="PF07729">
    <property type="entry name" value="FCD"/>
    <property type="match status" value="1"/>
</dbReference>
<keyword evidence="1" id="KW-0805">Transcription regulation</keyword>
<keyword evidence="2" id="KW-0238">DNA-binding</keyword>
<dbReference type="InterPro" id="IPR036390">
    <property type="entry name" value="WH_DNA-bd_sf"/>
</dbReference>
<dbReference type="PANTHER" id="PTHR43537:SF24">
    <property type="entry name" value="GLUCONATE OPERON TRANSCRIPTIONAL REPRESSOR"/>
    <property type="match status" value="1"/>
</dbReference>
<evidence type="ECO:0000313" key="5">
    <source>
        <dbReference type="EMBL" id="MFF0544964.1"/>
    </source>
</evidence>
<sequence>MPPRRRSALLARLVVDSPGRPQVILGELRRVILDGAVPPRTVIPLRDVAVLFGVSHIPVREALKTLVGEGLVTHRPHGGYEVAQLTARELREMYVVRDTLEAASLRAAARYAGEADRAALREINERLEAAIRDDDAAAYHRESRAFHVALTRPSRMHRLLHMLESAWNVTEPVQSMVHIDPGDRADLHADHLLMLDAFLAGDAETLCAVAELHHRRLEAVVATLPTDTGLLAPDDISMAQ</sequence>
<keyword evidence="3" id="KW-0804">Transcription</keyword>